<dbReference type="PANTHER" id="PTHR37944">
    <property type="entry name" value="PORIN B"/>
    <property type="match status" value="1"/>
</dbReference>
<evidence type="ECO:0000313" key="4">
    <source>
        <dbReference type="Proteomes" id="UP000023435"/>
    </source>
</evidence>
<dbReference type="Pfam" id="PF04966">
    <property type="entry name" value="OprB"/>
    <property type="match status" value="1"/>
</dbReference>
<keyword evidence="3" id="KW-0812">Transmembrane</keyword>
<gene>
    <name evidence="3" type="ORF">AZ78_0263</name>
</gene>
<dbReference type="GO" id="GO:0015288">
    <property type="term" value="F:porin activity"/>
    <property type="evidence" value="ECO:0007669"/>
    <property type="project" value="InterPro"/>
</dbReference>
<dbReference type="EMBL" id="JAJA02000001">
    <property type="protein sequence ID" value="KWS02719.1"/>
    <property type="molecule type" value="Genomic_DNA"/>
</dbReference>
<reference evidence="3 4" key="1">
    <citation type="journal article" date="2014" name="Genome Announc.">
        <title>Draft Genome Sequence of Lysobacter capsici AZ78, a Bacterium Antagonistic to Plant-Pathogenic Oomycetes.</title>
        <authorList>
            <person name="Puopolo G."/>
            <person name="Sonego P."/>
            <person name="Engelen K."/>
            <person name="Pertot I."/>
        </authorList>
    </citation>
    <scope>NUCLEOTIDE SEQUENCE [LARGE SCALE GENOMIC DNA]</scope>
    <source>
        <strain evidence="3 4">AZ78</strain>
    </source>
</reference>
<dbReference type="InterPro" id="IPR052932">
    <property type="entry name" value="OprB_Porin"/>
</dbReference>
<protein>
    <submittedName>
        <fullName evidence="3">Porin B outer transmembrane protein</fullName>
    </submittedName>
</protein>
<dbReference type="InterPro" id="IPR038673">
    <property type="entry name" value="OprB_sf"/>
</dbReference>
<dbReference type="RefSeq" id="WP_201025436.1">
    <property type="nucleotide sequence ID" value="NZ_JAJA02000001.1"/>
</dbReference>
<dbReference type="Proteomes" id="UP000023435">
    <property type="component" value="Unassembled WGS sequence"/>
</dbReference>
<name>A0A108U542_9GAMM</name>
<dbReference type="AlphaFoldDB" id="A0A108U542"/>
<dbReference type="GO" id="GO:0016020">
    <property type="term" value="C:membrane"/>
    <property type="evidence" value="ECO:0007669"/>
    <property type="project" value="InterPro"/>
</dbReference>
<keyword evidence="4" id="KW-1185">Reference proteome</keyword>
<sequence length="436" mass="47440">MPALLKNPLHASLLLALFGVVAHAPASAQEDSPYLFGDWGGKRTALADRGVSFEFGHTSETARNRSGGQRELTRYTDQWKLGAVVDLDKTWGWTGSAFQVMFTHRGGDNLGADAGIGNNQLIQEVYGRGQTWHLTVFALSQDLFGGKANLRIGRLPVGEDFAGFSCDFMSLTFCGAPPGNIAGDYWVNWPTSQWAARIKLDTGADTYLKLGAYQLNPKYVDDAYAKRNGWKPDFPSGTTGALIPVEFGWTPKLGGRPGSYKIGGWYSNAGGADLFYDRTGQPRALTGGDALHRGSRYGGFLSFQQQLSGESGRNGASVFLNLTQADRNTSSTDRQIAVGVTYKGVFQRPNDYVGLAFGATHAGPRAADHQRLFNRLHPQSAAPVKDGNEYVTELFYNWSPIASVSLRPNLQYIRHPGGTDANRDALILGLKTNIDF</sequence>
<proteinExistence type="inferred from homology"/>
<comment type="caution">
    <text evidence="3">The sequence shown here is derived from an EMBL/GenBank/DDBJ whole genome shotgun (WGS) entry which is preliminary data.</text>
</comment>
<dbReference type="GO" id="GO:0008643">
    <property type="term" value="P:carbohydrate transport"/>
    <property type="evidence" value="ECO:0007669"/>
    <property type="project" value="InterPro"/>
</dbReference>
<dbReference type="Gene3D" id="2.40.160.180">
    <property type="entry name" value="Carbohydrate-selective porin OprB"/>
    <property type="match status" value="1"/>
</dbReference>
<dbReference type="PANTHER" id="PTHR37944:SF1">
    <property type="entry name" value="PORIN B"/>
    <property type="match status" value="1"/>
</dbReference>
<feature type="signal peptide" evidence="2">
    <location>
        <begin position="1"/>
        <end position="28"/>
    </location>
</feature>
<comment type="similarity">
    <text evidence="1 2">Belongs to the OprB family.</text>
</comment>
<evidence type="ECO:0000256" key="2">
    <source>
        <dbReference type="RuleBase" id="RU363072"/>
    </source>
</evidence>
<evidence type="ECO:0000313" key="3">
    <source>
        <dbReference type="EMBL" id="KWS02719.1"/>
    </source>
</evidence>
<accession>A0A108U542</accession>
<keyword evidence="3" id="KW-0472">Membrane</keyword>
<dbReference type="InterPro" id="IPR007049">
    <property type="entry name" value="Carb-sel_porin_OprB"/>
</dbReference>
<organism evidence="3 4">
    <name type="scientific">Lysobacter capsici AZ78</name>
    <dbReference type="NCBI Taxonomy" id="1444315"/>
    <lineage>
        <taxon>Bacteria</taxon>
        <taxon>Pseudomonadati</taxon>
        <taxon>Pseudomonadota</taxon>
        <taxon>Gammaproteobacteria</taxon>
        <taxon>Lysobacterales</taxon>
        <taxon>Lysobacteraceae</taxon>
        <taxon>Lysobacter</taxon>
    </lineage>
</organism>
<feature type="chain" id="PRO_5007229584" evidence="2">
    <location>
        <begin position="29"/>
        <end position="436"/>
    </location>
</feature>
<evidence type="ECO:0000256" key="1">
    <source>
        <dbReference type="ARBA" id="ARBA00008769"/>
    </source>
</evidence>
<keyword evidence="2" id="KW-0732">Signal</keyword>